<gene>
    <name evidence="1" type="ORF">OH818_28575</name>
</gene>
<evidence type="ECO:0000313" key="2">
    <source>
        <dbReference type="Proteomes" id="UP001164020"/>
    </source>
</evidence>
<reference evidence="1" key="1">
    <citation type="submission" date="2022-12" db="EMBL/GenBank/DDBJ databases">
        <title>Jiella pelagia sp. nov., isolated from phosphonate enriched culture of Northwest Pacific surface seawater.</title>
        <authorList>
            <person name="Shin D.Y."/>
            <person name="Hwang C.Y."/>
        </authorList>
    </citation>
    <scope>NUCLEOTIDE SEQUENCE</scope>
    <source>
        <strain evidence="1">HL-NP1</strain>
        <plasmid evidence="1">unnamed2</plasmid>
    </source>
</reference>
<dbReference type="EMBL" id="CP114030">
    <property type="protein sequence ID" value="WAP71534.1"/>
    <property type="molecule type" value="Genomic_DNA"/>
</dbReference>
<dbReference type="Gene3D" id="3.10.620.30">
    <property type="match status" value="1"/>
</dbReference>
<organism evidence="1 2">
    <name type="scientific">Jiella pelagia</name>
    <dbReference type="NCBI Taxonomy" id="2986949"/>
    <lineage>
        <taxon>Bacteria</taxon>
        <taxon>Pseudomonadati</taxon>
        <taxon>Pseudomonadota</taxon>
        <taxon>Alphaproteobacteria</taxon>
        <taxon>Hyphomicrobiales</taxon>
        <taxon>Aurantimonadaceae</taxon>
        <taxon>Jiella</taxon>
    </lineage>
</organism>
<keyword evidence="1" id="KW-0614">Plasmid</keyword>
<sequence length="170" mass="19123">MPTTGTTSQPVGHYEFCQQYPTECQPNAPAATPELTAEVWEQMVEVNSSVNAAILPRTDEEMFGVPELWSYPTTEGDCEDYALLKQYMLQRAGVPRSALLITVLRQRNGAGHAVLTVRTDQGDFVLDNLDERILAWNETDYLYLKRQSERDAGKWVAIADDRDILVGSIR</sequence>
<name>A0ABY7C654_9HYPH</name>
<dbReference type="PANTHER" id="PTHR39327:SF1">
    <property type="entry name" value="BLR5470 PROTEIN"/>
    <property type="match status" value="1"/>
</dbReference>
<geneLocation type="plasmid" evidence="1 2">
    <name>unnamed2</name>
</geneLocation>
<dbReference type="InterPro" id="IPR010319">
    <property type="entry name" value="Transglutaminase-like_Cys_pept"/>
</dbReference>
<accession>A0ABY7C654</accession>
<evidence type="ECO:0000313" key="1">
    <source>
        <dbReference type="EMBL" id="WAP71534.1"/>
    </source>
</evidence>
<protein>
    <submittedName>
        <fullName evidence="1">Transglutaminase-like cysteine peptidase</fullName>
    </submittedName>
</protein>
<dbReference type="Pfam" id="PF06035">
    <property type="entry name" value="Peptidase_C93"/>
    <property type="match status" value="1"/>
</dbReference>
<dbReference type="Proteomes" id="UP001164020">
    <property type="component" value="Plasmid unnamed2"/>
</dbReference>
<dbReference type="PANTHER" id="PTHR39327">
    <property type="match status" value="1"/>
</dbReference>
<proteinExistence type="predicted"/>
<keyword evidence="2" id="KW-1185">Reference proteome</keyword>